<dbReference type="Proteomes" id="UP000306584">
    <property type="component" value="Unassembled WGS sequence"/>
</dbReference>
<name>A0A4S9KZX4_AURPU</name>
<dbReference type="GO" id="GO:0016829">
    <property type="term" value="F:lyase activity"/>
    <property type="evidence" value="ECO:0007669"/>
    <property type="project" value="UniProtKB-UniRule"/>
</dbReference>
<dbReference type="GO" id="GO:0008265">
    <property type="term" value="F:molybdenum cofactor sulfurtransferase activity"/>
    <property type="evidence" value="ECO:0007669"/>
    <property type="project" value="UniProtKB-UniRule"/>
</dbReference>
<dbReference type="InterPro" id="IPR015424">
    <property type="entry name" value="PyrdxlP-dep_Trfase"/>
</dbReference>
<dbReference type="AlphaFoldDB" id="A0A4S9KZX4"/>
<dbReference type="InterPro" id="IPR000192">
    <property type="entry name" value="Aminotrans_V_dom"/>
</dbReference>
<feature type="domain" description="MOSC" evidence="5">
    <location>
        <begin position="652"/>
        <end position="826"/>
    </location>
</feature>
<gene>
    <name evidence="4" type="primary">hxB</name>
    <name evidence="6" type="ORF">D6D01_06517</name>
</gene>
<keyword evidence="2 4" id="KW-0663">Pyridoxal phosphate</keyword>
<dbReference type="Pfam" id="PF00266">
    <property type="entry name" value="Aminotran_5"/>
    <property type="match status" value="1"/>
</dbReference>
<evidence type="ECO:0000313" key="6">
    <source>
        <dbReference type="EMBL" id="THY21682.1"/>
    </source>
</evidence>
<dbReference type="PANTHER" id="PTHR14237">
    <property type="entry name" value="MOLYBDOPTERIN COFACTOR SULFURASE MOSC"/>
    <property type="match status" value="1"/>
</dbReference>
<dbReference type="GO" id="GO:0030151">
    <property type="term" value="F:molybdenum ion binding"/>
    <property type="evidence" value="ECO:0007669"/>
    <property type="project" value="UniProtKB-UniRule"/>
</dbReference>
<comment type="cofactor">
    <cofactor evidence="4">
        <name>pyridoxal 5'-phosphate</name>
        <dbReference type="ChEBI" id="CHEBI:597326"/>
    </cofactor>
</comment>
<comment type="function">
    <text evidence="4">Sulfurates the molybdenum cofactor. Sulfation of molybdenum is essential for xanthine dehydrogenase (XDH) and aldehyde oxidase (ADO) enzymes in which molybdenum cofactor is liganded by 1 oxygen and 1 sulfur atom in active form.</text>
</comment>
<evidence type="ECO:0000256" key="2">
    <source>
        <dbReference type="ARBA" id="ARBA00022898"/>
    </source>
</evidence>
<dbReference type="PROSITE" id="PS51340">
    <property type="entry name" value="MOSC"/>
    <property type="match status" value="1"/>
</dbReference>
<evidence type="ECO:0000256" key="1">
    <source>
        <dbReference type="ARBA" id="ARBA00022679"/>
    </source>
</evidence>
<accession>A0A4S9KZX4</accession>
<dbReference type="InterPro" id="IPR015421">
    <property type="entry name" value="PyrdxlP-dep_Trfase_major"/>
</dbReference>
<dbReference type="GO" id="GO:0006777">
    <property type="term" value="P:Mo-molybdopterin cofactor biosynthetic process"/>
    <property type="evidence" value="ECO:0007669"/>
    <property type="project" value="UniProtKB-UniRule"/>
</dbReference>
<comment type="caution">
    <text evidence="6">The sequence shown here is derived from an EMBL/GenBank/DDBJ whole genome shotgun (WGS) entry which is preliminary data.</text>
</comment>
<proteinExistence type="inferred from homology"/>
<dbReference type="Pfam" id="PF03473">
    <property type="entry name" value="MOSC"/>
    <property type="match status" value="1"/>
</dbReference>
<dbReference type="PANTHER" id="PTHR14237:SF80">
    <property type="entry name" value="MOLYBDENUM COFACTOR SULFURASE"/>
    <property type="match status" value="1"/>
</dbReference>
<organism evidence="6 7">
    <name type="scientific">Aureobasidium pullulans</name>
    <name type="common">Black yeast</name>
    <name type="synonym">Pullularia pullulans</name>
    <dbReference type="NCBI Taxonomy" id="5580"/>
    <lineage>
        <taxon>Eukaryota</taxon>
        <taxon>Fungi</taxon>
        <taxon>Dikarya</taxon>
        <taxon>Ascomycota</taxon>
        <taxon>Pezizomycotina</taxon>
        <taxon>Dothideomycetes</taxon>
        <taxon>Dothideomycetidae</taxon>
        <taxon>Dothideales</taxon>
        <taxon>Saccotheciaceae</taxon>
        <taxon>Aureobasidium</taxon>
    </lineage>
</organism>
<dbReference type="InterPro" id="IPR005303">
    <property type="entry name" value="MOCOS_middle"/>
</dbReference>
<dbReference type="InterPro" id="IPR005302">
    <property type="entry name" value="MoCF_Sase_C"/>
</dbReference>
<evidence type="ECO:0000259" key="5">
    <source>
        <dbReference type="PROSITE" id="PS51340"/>
    </source>
</evidence>
<evidence type="ECO:0000313" key="7">
    <source>
        <dbReference type="Proteomes" id="UP000306584"/>
    </source>
</evidence>
<dbReference type="HAMAP" id="MF_03050">
    <property type="entry name" value="MOCOS"/>
    <property type="match status" value="1"/>
</dbReference>
<reference evidence="6 7" key="1">
    <citation type="submission" date="2018-10" db="EMBL/GenBank/DDBJ databases">
        <title>Fifty Aureobasidium pullulans genomes reveal a recombining polyextremotolerant generalist.</title>
        <authorList>
            <person name="Gostincar C."/>
            <person name="Turk M."/>
            <person name="Zajc J."/>
            <person name="Gunde-Cimerman N."/>
        </authorList>
    </citation>
    <scope>NUCLEOTIDE SEQUENCE [LARGE SCALE GENOMIC DNA]</scope>
    <source>
        <strain evidence="6 7">EXF-6604</strain>
    </source>
</reference>
<keyword evidence="1 4" id="KW-0808">Transferase</keyword>
<evidence type="ECO:0000256" key="4">
    <source>
        <dbReference type="HAMAP-Rule" id="MF_03050"/>
    </source>
</evidence>
<dbReference type="Pfam" id="PF03476">
    <property type="entry name" value="MOSC_N"/>
    <property type="match status" value="1"/>
</dbReference>
<dbReference type="SUPFAM" id="SSF141673">
    <property type="entry name" value="MOSC N-terminal domain-like"/>
    <property type="match status" value="1"/>
</dbReference>
<comment type="similarity">
    <text evidence="4">Belongs to the class-V pyridoxal-phosphate-dependent aminotransferase family. MOCOS subfamily.</text>
</comment>
<dbReference type="InterPro" id="IPR028886">
    <property type="entry name" value="MoCo_sulfurase"/>
</dbReference>
<dbReference type="GO" id="GO:0030170">
    <property type="term" value="F:pyridoxal phosphate binding"/>
    <property type="evidence" value="ECO:0007669"/>
    <property type="project" value="UniProtKB-UniRule"/>
</dbReference>
<dbReference type="Gene3D" id="3.40.640.10">
    <property type="entry name" value="Type I PLP-dependent aspartate aminotransferase-like (Major domain)"/>
    <property type="match status" value="1"/>
</dbReference>
<sequence length="826" mass="91013">MFAAIRAIRTGESRDCQGLVSSESTDGPSLLAASSTFTFEPVLVVVVVSVISDEIETDISPDATYLDHAGTTLYSKSLLEAFSADMMANLYGNPHSASQASQRSTQQVQDVRLQLLRFFDADPDDFDLIFVANATAGIKLVADALREHDSGFWYGYHRDAHTSLVGMRELAREHRCFAEDMEVEEWIEQGGQDTHNRLGLFAYPAQSNMNGRRLPLDWCGRVRGKGMLTLLDAAALLSTSPLSLANLDMAPDFTVLSLYKIFGFPDLGALIVRKDAAWALQQRKYFGGGTVDMVVSLKEQWHAVKSAHIHEQFEDGTLPIHSIIALKSALSVHRNLFGTLERISEHTSFLAERLYSSLQSFRHGNDEPVCQIYKDSASTYGNRLTQGPVVAFNIRNSKGQWVSNLEVEKLAHVRNINIRTGGLCNPGGIQSALNLSPWQMKENFSSGQRCGSENDDIVNGQPTGMIRASMGAMSTLKDVDTFISFISEFFVDATAPPIDAVDSPILSAEIPASEQLHIESLTVYPIKSCAGWQIPQNTSWEVRPQGLAWDREWCIIHSGTSAALSQKKHPRMALLRPSLDFAAGLLRITCAVWLKDAPCTEVSVPLSADPRCFTPESKTSTPTNVCGDNVAARIYADPTISAFLTAALDLPCQLARFPTNSTLRHMKPHLRGAGDKDMPLHFSNESPVLCISRMSVNTLNRDIKARGGTATPASTFRANIVVAQHPSILPGTEMPYVEDTWTYLSISKMEKAMEPDKGGKFEVLGKCRRCHMLCIDQRTAEKRQEPFVTLAKTRRSEGKVWFGVHLALSGKQSKIWVKVGDEIVAS</sequence>
<feature type="modified residue" description="N6-(pyridoxal phosphate)lysine" evidence="4">
    <location>
        <position position="260"/>
    </location>
</feature>
<dbReference type="EC" id="2.8.1.9" evidence="4"/>
<dbReference type="SUPFAM" id="SSF53383">
    <property type="entry name" value="PLP-dependent transferases"/>
    <property type="match status" value="1"/>
</dbReference>
<evidence type="ECO:0000256" key="3">
    <source>
        <dbReference type="ARBA" id="ARBA00023150"/>
    </source>
</evidence>
<feature type="active site" evidence="4">
    <location>
        <position position="424"/>
    </location>
</feature>
<comment type="catalytic activity">
    <reaction evidence="4">
        <text>Mo-molybdopterin + L-cysteine + AH2 = thio-Mo-molybdopterin + L-alanine + A + H2O</text>
        <dbReference type="Rhea" id="RHEA:42636"/>
        <dbReference type="ChEBI" id="CHEBI:13193"/>
        <dbReference type="ChEBI" id="CHEBI:15377"/>
        <dbReference type="ChEBI" id="CHEBI:17499"/>
        <dbReference type="ChEBI" id="CHEBI:35235"/>
        <dbReference type="ChEBI" id="CHEBI:57972"/>
        <dbReference type="ChEBI" id="CHEBI:71302"/>
        <dbReference type="ChEBI" id="CHEBI:82685"/>
        <dbReference type="EC" id="2.8.1.9"/>
    </reaction>
</comment>
<keyword evidence="3 4" id="KW-0501">Molybdenum cofactor biosynthesis</keyword>
<dbReference type="EMBL" id="QZBD01000280">
    <property type="protein sequence ID" value="THY21682.1"/>
    <property type="molecule type" value="Genomic_DNA"/>
</dbReference>
<protein>
    <recommendedName>
        <fullName evidence="4">Molybdenum cofactor sulfurase</fullName>
        <shortName evidence="4">MCS</shortName>
        <shortName evidence="4">MOS</shortName>
        <shortName evidence="4">MoCo sulfurase</shortName>
        <ecNumber evidence="4">2.8.1.9</ecNumber>
    </recommendedName>
    <alternativeName>
        <fullName evidence="4">Molybdenum cofactor sulfurtransferase</fullName>
    </alternativeName>
</protein>